<dbReference type="EMBL" id="LVLJ01000678">
    <property type="protein sequence ID" value="OAE33207.1"/>
    <property type="molecule type" value="Genomic_DNA"/>
</dbReference>
<comment type="caution">
    <text evidence="2">The sequence shown here is derived from an EMBL/GenBank/DDBJ whole genome shotgun (WGS) entry which is preliminary data.</text>
</comment>
<name>A0A176WJ90_MARPO</name>
<dbReference type="AlphaFoldDB" id="A0A176WJ90"/>
<evidence type="ECO:0000256" key="1">
    <source>
        <dbReference type="SAM" id="MobiDB-lite"/>
    </source>
</evidence>
<feature type="region of interest" description="Disordered" evidence="1">
    <location>
        <begin position="71"/>
        <end position="108"/>
    </location>
</feature>
<accession>A0A176WJ90</accession>
<sequence length="158" mass="18143">MMEQIESFSRPRFRWKHVSYILFLNQDHGDERLAGGRAGQVSQVRSSRSPATEEWHGVLWTISRAPGWASQVSERTQSLHRRVKRSRAGKEASRKEKKRRREGGGMQRNMALTAHGLRNKWGLGTRWDGAAGQRAYQSEPRDEGIKEASVPDYMLLKI</sequence>
<keyword evidence="3" id="KW-1185">Reference proteome</keyword>
<proteinExistence type="predicted"/>
<protein>
    <submittedName>
        <fullName evidence="2">Uncharacterized protein</fullName>
    </submittedName>
</protein>
<dbReference type="Proteomes" id="UP000077202">
    <property type="component" value="Unassembled WGS sequence"/>
</dbReference>
<gene>
    <name evidence="2" type="ORF">AXG93_3105s1140</name>
</gene>
<feature type="compositionally biased region" description="Basic residues" evidence="1">
    <location>
        <begin position="78"/>
        <end position="87"/>
    </location>
</feature>
<organism evidence="2 3">
    <name type="scientific">Marchantia polymorpha subsp. ruderalis</name>
    <dbReference type="NCBI Taxonomy" id="1480154"/>
    <lineage>
        <taxon>Eukaryota</taxon>
        <taxon>Viridiplantae</taxon>
        <taxon>Streptophyta</taxon>
        <taxon>Embryophyta</taxon>
        <taxon>Marchantiophyta</taxon>
        <taxon>Marchantiopsida</taxon>
        <taxon>Marchantiidae</taxon>
        <taxon>Marchantiales</taxon>
        <taxon>Marchantiaceae</taxon>
        <taxon>Marchantia</taxon>
    </lineage>
</organism>
<reference evidence="2" key="1">
    <citation type="submission" date="2016-03" db="EMBL/GenBank/DDBJ databases">
        <title>Mechanisms controlling the formation of the plant cell surface in tip-growing cells are functionally conserved among land plants.</title>
        <authorList>
            <person name="Honkanen S."/>
            <person name="Jones V.A."/>
            <person name="Morieri G."/>
            <person name="Champion C."/>
            <person name="Hetherington A.J."/>
            <person name="Kelly S."/>
            <person name="Saint-Marcoux D."/>
            <person name="Proust H."/>
            <person name="Prescott H."/>
            <person name="Dolan L."/>
        </authorList>
    </citation>
    <scope>NUCLEOTIDE SEQUENCE [LARGE SCALE GENOMIC DNA]</scope>
    <source>
        <tissue evidence="2">Whole gametophyte</tissue>
    </source>
</reference>
<evidence type="ECO:0000313" key="3">
    <source>
        <dbReference type="Proteomes" id="UP000077202"/>
    </source>
</evidence>
<evidence type="ECO:0000313" key="2">
    <source>
        <dbReference type="EMBL" id="OAE33207.1"/>
    </source>
</evidence>